<sequence>MKRPKSAQAQKLSARNKEELLEQKLSPNRPTDQKQSLTKTIKLKVQHNNNDIVDDNQMTRSDLFTRKKSDHFTFFTSFQHKIRLQQNEIEILKQQVQLQQRLAENIPKDFEIQIQQYEDEINHLRSMLDDVLPRGSEPKKNQIIGYLSKIQEQKGEINKLKLLNDNLQRELEKLQIIMKKQQEQQQKGNQSSYRKQLNQNENQNDDIKTIQHQFNQQLQEKDKKLLELTKIQQQNQIKLNSQIQNIEQLNSQLQAKQSVIKIIEAENQKLKEESKYLEDQIQEQQDNINELIQEKQSLEQNLQQIEQSLKTHQEKDKEIIIKNKKQLSLIQSASLFDYYQSSKKVEIVQKIEKPKRELTIQTLKNIDIIQIKNKIQKYDFECQCEIIIKEEKVELTSNDQLENQDFVEDYQEQDQNSSFQQQNQINKNDNMPLQQEDIQEQSNNIFKKQIVEEIVTDYLSSFITNFQSYDQPSLNNLKQIENQDELTIAQNISNQYLNVFIMNFSTELISIIQPEVENYLNGFIEQQNLLKCQ</sequence>
<keyword evidence="4" id="KW-1185">Reference proteome</keyword>
<organism evidence="3 4">
    <name type="scientific">Paramecium primaurelia</name>
    <dbReference type="NCBI Taxonomy" id="5886"/>
    <lineage>
        <taxon>Eukaryota</taxon>
        <taxon>Sar</taxon>
        <taxon>Alveolata</taxon>
        <taxon>Ciliophora</taxon>
        <taxon>Intramacronucleata</taxon>
        <taxon>Oligohymenophorea</taxon>
        <taxon>Peniculida</taxon>
        <taxon>Parameciidae</taxon>
        <taxon>Paramecium</taxon>
    </lineage>
</organism>
<name>A0A8S1K892_PARPR</name>
<keyword evidence="1" id="KW-0175">Coiled coil</keyword>
<dbReference type="EMBL" id="CAJJDM010000012">
    <property type="protein sequence ID" value="CAD8050971.1"/>
    <property type="molecule type" value="Genomic_DNA"/>
</dbReference>
<evidence type="ECO:0000256" key="1">
    <source>
        <dbReference type="SAM" id="Coils"/>
    </source>
</evidence>
<dbReference type="Proteomes" id="UP000688137">
    <property type="component" value="Unassembled WGS sequence"/>
</dbReference>
<reference evidence="3" key="1">
    <citation type="submission" date="2021-01" db="EMBL/GenBank/DDBJ databases">
        <authorList>
            <consortium name="Genoscope - CEA"/>
            <person name="William W."/>
        </authorList>
    </citation>
    <scope>NUCLEOTIDE SEQUENCE</scope>
</reference>
<gene>
    <name evidence="3" type="ORF">PPRIM_AZ9-3.1.T0170325</name>
</gene>
<evidence type="ECO:0000313" key="4">
    <source>
        <dbReference type="Proteomes" id="UP000688137"/>
    </source>
</evidence>
<proteinExistence type="predicted"/>
<evidence type="ECO:0000256" key="2">
    <source>
        <dbReference type="SAM" id="MobiDB-lite"/>
    </source>
</evidence>
<comment type="caution">
    <text evidence="3">The sequence shown here is derived from an EMBL/GenBank/DDBJ whole genome shotgun (WGS) entry which is preliminary data.</text>
</comment>
<accession>A0A8S1K892</accession>
<protein>
    <submittedName>
        <fullName evidence="3">Uncharacterized protein</fullName>
    </submittedName>
</protein>
<feature type="region of interest" description="Disordered" evidence="2">
    <location>
        <begin position="1"/>
        <end position="36"/>
    </location>
</feature>
<dbReference type="AlphaFoldDB" id="A0A8S1K892"/>
<evidence type="ECO:0000313" key="3">
    <source>
        <dbReference type="EMBL" id="CAD8050971.1"/>
    </source>
</evidence>
<dbReference type="OMA" id="DNQMTRS"/>
<feature type="coiled-coil region" evidence="1">
    <location>
        <begin position="150"/>
        <end position="315"/>
    </location>
</feature>
<feature type="compositionally biased region" description="Polar residues" evidence="2">
    <location>
        <begin position="25"/>
        <end position="36"/>
    </location>
</feature>